<dbReference type="InterPro" id="IPR020082">
    <property type="entry name" value="S-Ado-L-homoCys_hydrolase_CS"/>
</dbReference>
<evidence type="ECO:0000256" key="5">
    <source>
        <dbReference type="ARBA" id="ARBA00023027"/>
    </source>
</evidence>
<evidence type="ECO:0000256" key="6">
    <source>
        <dbReference type="ARBA" id="ARBA00034527"/>
    </source>
</evidence>
<dbReference type="Gene3D" id="3.40.50.1480">
    <property type="entry name" value="Adenosylhomocysteinase-like"/>
    <property type="match status" value="1"/>
</dbReference>
<dbReference type="GO" id="GO:0004013">
    <property type="term" value="F:adenosylhomocysteinase activity"/>
    <property type="evidence" value="ECO:0007669"/>
    <property type="project" value="UniProtKB-EC"/>
</dbReference>
<dbReference type="CDD" id="cd00401">
    <property type="entry name" value="SAHH"/>
    <property type="match status" value="1"/>
</dbReference>
<dbReference type="UniPathway" id="UPA00314">
    <property type="reaction ID" value="UER00076"/>
</dbReference>
<dbReference type="GO" id="GO:0005829">
    <property type="term" value="C:cytosol"/>
    <property type="evidence" value="ECO:0007669"/>
    <property type="project" value="TreeGrafter"/>
</dbReference>
<dbReference type="InterPro" id="IPR036291">
    <property type="entry name" value="NAD(P)-bd_dom_sf"/>
</dbReference>
<dbReference type="Pfam" id="PF00670">
    <property type="entry name" value="AdoHcyase_NAD"/>
    <property type="match status" value="1"/>
</dbReference>
<comment type="caution">
    <text evidence="11">The sequence shown here is derived from an EMBL/GenBank/DDBJ whole genome shotgun (WGS) entry which is preliminary data.</text>
</comment>
<dbReference type="NCBIfam" id="NF004005">
    <property type="entry name" value="PRK05476.2-3"/>
    <property type="match status" value="1"/>
</dbReference>
<evidence type="ECO:0000256" key="3">
    <source>
        <dbReference type="ARBA" id="ARBA00022563"/>
    </source>
</evidence>
<dbReference type="EMBL" id="CAJNNV010028034">
    <property type="protein sequence ID" value="CAE8622680.1"/>
    <property type="molecule type" value="Genomic_DNA"/>
</dbReference>
<feature type="region of interest" description="Disordered" evidence="9">
    <location>
        <begin position="722"/>
        <end position="775"/>
    </location>
</feature>
<sequence length="775" mass="83948">MYTRELNVDSYNHSSHRGAICKAETVGGAMADSKVKDMGLAEFGRKELTLAEHEMPGLMAARKEYGPSQPFKGMNINGSLHMTIQTGVLIETLSALGAKVRWCSCNIFSTQDHAAAAIAKAGTSAVFAWKGETLPEYWWCTEQMMTVPGADGCDQLVDDGGDATILIHKGKEFEDKYAKDGSLPDPASTTNAEFKCILQLLKDSIPLDKTKYSRMALRCKGVSEETTTGVLRLRAMAAKNELLFPAINVNDCVTKSKFDNVYGCRHSLPDSIMRATDVMIGGKRALVCGYGDVGKGCAFALRGAGARVLITEIDPINALQACMEGFQVVTMEDCVHEIDIFTSATGNFKIITLEHMKKMKNNAIVCNIGHFDNEIDMEDLEQFPGMTVENIKPQVDRFVFPKGNGVIVLASGRLVNLGCATGHPSFVMSCSFTNQVLAQLDLLKNWKETKAYKNDVYLLPKHLDEKVALLHLPALGAHLTTLSQEQADYIGVKVNGPFKNDVYNGLAAPWQIDRRDVNGSHGGEWPSEAAVDFWVSTDTGKVCFAPATLAHGQYHKQVGEDWLHFEHCEQAPGNAGGFHGCCIDTQQPGSGWTVVAKLSDFGLVMGRDAGLRVEFTALVRNDCEALVASVGAHDECRSLFCVDEVVLASGRVLLSDPAELMEFGVNPGENPEDAASSCDGPAVPSGMGAGYYPVFISRDKEDRICRVTVAFHPARATKVCPRFPPEAREAKEASSKAPTTASEAAPQPPPTKPQIPRPDSGPRPGSGTRPPRPKV</sequence>
<dbReference type="SMART" id="SM00997">
    <property type="entry name" value="AdoHcyase_NAD"/>
    <property type="match status" value="1"/>
</dbReference>
<comment type="pathway">
    <text evidence="1 7">Amino-acid biosynthesis; L-homocysteine biosynthesis; L-homocysteine from S-adenosyl-L-homocysteine: step 1/1.</text>
</comment>
<evidence type="ECO:0000256" key="1">
    <source>
        <dbReference type="ARBA" id="ARBA00005195"/>
    </source>
</evidence>
<dbReference type="Gene3D" id="3.40.50.720">
    <property type="entry name" value="NAD(P)-binding Rossmann-like Domain"/>
    <property type="match status" value="1"/>
</dbReference>
<name>A0A813G8U2_POLGL</name>
<keyword evidence="3 7" id="KW-0554">One-carbon metabolism</keyword>
<dbReference type="InterPro" id="IPR000043">
    <property type="entry name" value="Adenosylhomocysteinase-like"/>
</dbReference>
<dbReference type="PANTHER" id="PTHR23420:SF0">
    <property type="entry name" value="ADENOSYLHOMOCYSTEINASE"/>
    <property type="match status" value="1"/>
</dbReference>
<dbReference type="InterPro" id="IPR042172">
    <property type="entry name" value="Adenosylhomocyst_ase-like_sf"/>
</dbReference>
<reference evidence="11" key="1">
    <citation type="submission" date="2021-02" db="EMBL/GenBank/DDBJ databases">
        <authorList>
            <person name="Dougan E. K."/>
            <person name="Rhodes N."/>
            <person name="Thang M."/>
            <person name="Chan C."/>
        </authorList>
    </citation>
    <scope>NUCLEOTIDE SEQUENCE</scope>
</reference>
<dbReference type="PANTHER" id="PTHR23420">
    <property type="entry name" value="ADENOSYLHOMOCYSTEINASE"/>
    <property type="match status" value="1"/>
</dbReference>
<dbReference type="HAMAP" id="MF_00563">
    <property type="entry name" value="AdoHcyase"/>
    <property type="match status" value="1"/>
</dbReference>
<keyword evidence="5 7" id="KW-0520">NAD</keyword>
<evidence type="ECO:0000256" key="7">
    <source>
        <dbReference type="RuleBase" id="RU000548"/>
    </source>
</evidence>
<dbReference type="PROSITE" id="PS00739">
    <property type="entry name" value="ADOHCYASE_2"/>
    <property type="match status" value="1"/>
</dbReference>
<feature type="compositionally biased region" description="Pro residues" evidence="9">
    <location>
        <begin position="746"/>
        <end position="761"/>
    </location>
</feature>
<comment type="similarity">
    <text evidence="2 8">Belongs to the adenosylhomocysteinase family.</text>
</comment>
<accession>A0A813G8U2</accession>
<dbReference type="NCBIfam" id="TIGR00936">
    <property type="entry name" value="ahcY"/>
    <property type="match status" value="1"/>
</dbReference>
<evidence type="ECO:0000259" key="10">
    <source>
        <dbReference type="SMART" id="SM00997"/>
    </source>
</evidence>
<dbReference type="Proteomes" id="UP000654075">
    <property type="component" value="Unassembled WGS sequence"/>
</dbReference>
<evidence type="ECO:0000256" key="4">
    <source>
        <dbReference type="ARBA" id="ARBA00022801"/>
    </source>
</evidence>
<comment type="cofactor">
    <cofactor evidence="7">
        <name>NAD(+)</name>
        <dbReference type="ChEBI" id="CHEBI:57540"/>
    </cofactor>
    <text evidence="7">Binds 1 NAD(+) per subunit.</text>
</comment>
<dbReference type="SUPFAM" id="SSF52283">
    <property type="entry name" value="Formate/glycerate dehydrogenase catalytic domain-like"/>
    <property type="match status" value="1"/>
</dbReference>
<evidence type="ECO:0000313" key="11">
    <source>
        <dbReference type="EMBL" id="CAE8622680.1"/>
    </source>
</evidence>
<evidence type="ECO:0000256" key="2">
    <source>
        <dbReference type="ARBA" id="ARBA00007122"/>
    </source>
</evidence>
<dbReference type="GO" id="GO:0033353">
    <property type="term" value="P:S-adenosylmethionine cycle"/>
    <property type="evidence" value="ECO:0007669"/>
    <property type="project" value="TreeGrafter"/>
</dbReference>
<evidence type="ECO:0000256" key="9">
    <source>
        <dbReference type="SAM" id="MobiDB-lite"/>
    </source>
</evidence>
<dbReference type="PROSITE" id="PS00738">
    <property type="entry name" value="ADOHCYASE_1"/>
    <property type="match status" value="1"/>
</dbReference>
<dbReference type="SUPFAM" id="SSF51735">
    <property type="entry name" value="NAD(P)-binding Rossmann-fold domains"/>
    <property type="match status" value="1"/>
</dbReference>
<feature type="domain" description="S-adenosyl-L-homocysteine hydrolase NAD binding" evidence="10">
    <location>
        <begin position="260"/>
        <end position="422"/>
    </location>
</feature>
<gene>
    <name evidence="11" type="ORF">PGLA1383_LOCUS40092</name>
</gene>
<dbReference type="InterPro" id="IPR015878">
    <property type="entry name" value="Ado_hCys_hydrolase_NAD-bd"/>
</dbReference>
<proteinExistence type="inferred from homology"/>
<comment type="catalytic activity">
    <reaction evidence="7">
        <text>S-adenosyl-L-homocysteine + H2O = L-homocysteine + adenosine</text>
        <dbReference type="Rhea" id="RHEA:21708"/>
        <dbReference type="ChEBI" id="CHEBI:15377"/>
        <dbReference type="ChEBI" id="CHEBI:16335"/>
        <dbReference type="ChEBI" id="CHEBI:57856"/>
        <dbReference type="ChEBI" id="CHEBI:58199"/>
        <dbReference type="EC" id="3.13.2.1"/>
    </reaction>
</comment>
<dbReference type="EC" id="3.13.2.1" evidence="6 7"/>
<dbReference type="AlphaFoldDB" id="A0A813G8U2"/>
<evidence type="ECO:0000256" key="8">
    <source>
        <dbReference type="RuleBase" id="RU004166"/>
    </source>
</evidence>
<dbReference type="Pfam" id="PF05221">
    <property type="entry name" value="AdoHcyase"/>
    <property type="match status" value="1"/>
</dbReference>
<dbReference type="OrthoDB" id="10007170at2759"/>
<keyword evidence="4 7" id="KW-0378">Hydrolase</keyword>
<organism evidence="11 12">
    <name type="scientific">Polarella glacialis</name>
    <name type="common">Dinoflagellate</name>
    <dbReference type="NCBI Taxonomy" id="89957"/>
    <lineage>
        <taxon>Eukaryota</taxon>
        <taxon>Sar</taxon>
        <taxon>Alveolata</taxon>
        <taxon>Dinophyceae</taxon>
        <taxon>Suessiales</taxon>
        <taxon>Suessiaceae</taxon>
        <taxon>Polarella</taxon>
    </lineage>
</organism>
<protein>
    <recommendedName>
        <fullName evidence="6 7">Adenosylhomocysteinase</fullName>
        <ecNumber evidence="6 7">3.13.2.1</ecNumber>
    </recommendedName>
</protein>
<dbReference type="FunFam" id="3.40.50.720:FF:000004">
    <property type="entry name" value="Adenosylhomocysteinase"/>
    <property type="match status" value="1"/>
</dbReference>
<evidence type="ECO:0000313" key="12">
    <source>
        <dbReference type="Proteomes" id="UP000654075"/>
    </source>
</evidence>
<feature type="compositionally biased region" description="Basic and acidic residues" evidence="9">
    <location>
        <begin position="725"/>
        <end position="734"/>
    </location>
</feature>
<dbReference type="SMART" id="SM00996">
    <property type="entry name" value="AdoHcyase"/>
    <property type="match status" value="1"/>
</dbReference>
<keyword evidence="12" id="KW-1185">Reference proteome</keyword>
<dbReference type="GO" id="GO:0006730">
    <property type="term" value="P:one-carbon metabolic process"/>
    <property type="evidence" value="ECO:0007669"/>
    <property type="project" value="UniProtKB-KW"/>
</dbReference>